<accession>A0A1H7R2K0</accession>
<keyword evidence="1" id="KW-0732">Signal</keyword>
<evidence type="ECO:0000256" key="1">
    <source>
        <dbReference type="SAM" id="SignalP"/>
    </source>
</evidence>
<name>A0A1H7R2K0_9RHOB</name>
<dbReference type="PROSITE" id="PS51257">
    <property type="entry name" value="PROKAR_LIPOPROTEIN"/>
    <property type="match status" value="1"/>
</dbReference>
<evidence type="ECO:0000313" key="2">
    <source>
        <dbReference type="EMBL" id="SEL54175.1"/>
    </source>
</evidence>
<dbReference type="Proteomes" id="UP000199283">
    <property type="component" value="Unassembled WGS sequence"/>
</dbReference>
<gene>
    <name evidence="2" type="ORF">SAMN04488526_2905</name>
</gene>
<dbReference type="EMBL" id="FNZQ01000006">
    <property type="protein sequence ID" value="SEL54175.1"/>
    <property type="molecule type" value="Genomic_DNA"/>
</dbReference>
<proteinExistence type="predicted"/>
<reference evidence="2 3" key="1">
    <citation type="submission" date="2016-10" db="EMBL/GenBank/DDBJ databases">
        <authorList>
            <person name="de Groot N.N."/>
        </authorList>
    </citation>
    <scope>NUCLEOTIDE SEQUENCE [LARGE SCALE GENOMIC DNA]</scope>
    <source>
        <strain evidence="2 3">DSM 14858</strain>
    </source>
</reference>
<keyword evidence="3" id="KW-1185">Reference proteome</keyword>
<organism evidence="2 3">
    <name type="scientific">Jannaschia helgolandensis</name>
    <dbReference type="NCBI Taxonomy" id="188906"/>
    <lineage>
        <taxon>Bacteria</taxon>
        <taxon>Pseudomonadati</taxon>
        <taxon>Pseudomonadota</taxon>
        <taxon>Alphaproteobacteria</taxon>
        <taxon>Rhodobacterales</taxon>
        <taxon>Roseobacteraceae</taxon>
        <taxon>Jannaschia</taxon>
    </lineage>
</organism>
<dbReference type="RefSeq" id="WP_092763974.1">
    <property type="nucleotide sequence ID" value="NZ_FNZQ01000006.1"/>
</dbReference>
<dbReference type="OrthoDB" id="7726887at2"/>
<sequence>MFSKPIKIVSAVFAAAITLSACSTEKVVDRTVDTTLFAGKTVVKTGVGAGKLVVRGGKAAIPGGTN</sequence>
<feature type="signal peptide" evidence="1">
    <location>
        <begin position="1"/>
        <end position="23"/>
    </location>
</feature>
<dbReference type="AlphaFoldDB" id="A0A1H7R2K0"/>
<feature type="chain" id="PRO_5011611004" evidence="1">
    <location>
        <begin position="24"/>
        <end position="66"/>
    </location>
</feature>
<evidence type="ECO:0000313" key="3">
    <source>
        <dbReference type="Proteomes" id="UP000199283"/>
    </source>
</evidence>
<protein>
    <submittedName>
        <fullName evidence="2">Uncharacterized protein</fullName>
    </submittedName>
</protein>